<dbReference type="GO" id="GO:0005737">
    <property type="term" value="C:cytoplasm"/>
    <property type="evidence" value="ECO:0007669"/>
    <property type="project" value="UniProtKB-ARBA"/>
</dbReference>
<evidence type="ECO:0000259" key="15">
    <source>
        <dbReference type="Pfam" id="PF07992"/>
    </source>
</evidence>
<keyword evidence="17" id="KW-1185">Reference proteome</keyword>
<dbReference type="EC" id="1.8.1.4" evidence="2 13"/>
<dbReference type="PRINTS" id="PR00368">
    <property type="entry name" value="FADPNR"/>
</dbReference>
<evidence type="ECO:0000313" key="17">
    <source>
        <dbReference type="Proteomes" id="UP000279959"/>
    </source>
</evidence>
<dbReference type="InterPro" id="IPR001100">
    <property type="entry name" value="Pyr_nuc-diS_OxRdtase"/>
</dbReference>
<feature type="binding site" evidence="11">
    <location>
        <position position="201"/>
    </location>
    <ligand>
        <name>NAD(+)</name>
        <dbReference type="ChEBI" id="CHEBI:57540"/>
    </ligand>
</feature>
<comment type="cofactor">
    <cofactor evidence="11 13">
        <name>FAD</name>
        <dbReference type="ChEBI" id="CHEBI:57692"/>
    </cofactor>
    <text evidence="11 13">Binds 1 FAD per subunit.</text>
</comment>
<reference evidence="16 17" key="1">
    <citation type="submission" date="2018-05" db="EMBL/GenBank/DDBJ databases">
        <title>Complete Genome Sequence of the Nonylphenol-Degrading Bacterium Sphingobium amiense DSM 16289T.</title>
        <authorList>
            <person name="Ootsuka M."/>
            <person name="Nishizawa T."/>
            <person name="Ohta H."/>
        </authorList>
    </citation>
    <scope>NUCLEOTIDE SEQUENCE [LARGE SCALE GENOMIC DNA]</scope>
    <source>
        <strain evidence="16 17">DSM 16289</strain>
    </source>
</reference>
<feature type="binding site" evidence="11">
    <location>
        <begin position="178"/>
        <end position="185"/>
    </location>
    <ligand>
        <name>NAD(+)</name>
        <dbReference type="ChEBI" id="CHEBI:57540"/>
    </ligand>
</feature>
<keyword evidence="4 11" id="KW-0274">FAD</keyword>
<dbReference type="InterPro" id="IPR036188">
    <property type="entry name" value="FAD/NAD-bd_sf"/>
</dbReference>
<dbReference type="Gene3D" id="3.30.390.30">
    <property type="match status" value="1"/>
</dbReference>
<accession>A0A494W112</accession>
<gene>
    <name evidence="16" type="ORF">SAMIE_1005070</name>
</gene>
<dbReference type="InterPro" id="IPR023753">
    <property type="entry name" value="FAD/NAD-binding_dom"/>
</dbReference>
<dbReference type="EMBL" id="AP018664">
    <property type="protein sequence ID" value="BBD97006.1"/>
    <property type="molecule type" value="Genomic_DNA"/>
</dbReference>
<dbReference type="FunFam" id="3.30.390.30:FF:000001">
    <property type="entry name" value="Dihydrolipoyl dehydrogenase"/>
    <property type="match status" value="1"/>
</dbReference>
<keyword evidence="3 13" id="KW-0285">Flavoprotein</keyword>
<dbReference type="PANTHER" id="PTHR22912">
    <property type="entry name" value="DISULFIDE OXIDOREDUCTASE"/>
    <property type="match status" value="1"/>
</dbReference>
<dbReference type="InterPro" id="IPR050151">
    <property type="entry name" value="Class-I_Pyr_Nuc-Dis_Oxidored"/>
</dbReference>
<keyword evidence="8 13" id="KW-0676">Redox-active center</keyword>
<evidence type="ECO:0000256" key="1">
    <source>
        <dbReference type="ARBA" id="ARBA00007532"/>
    </source>
</evidence>
<protein>
    <recommendedName>
        <fullName evidence="2 13">Dihydrolipoyl dehydrogenase</fullName>
        <ecNumber evidence="2 13">1.8.1.4</ecNumber>
    </recommendedName>
</protein>
<evidence type="ECO:0000256" key="6">
    <source>
        <dbReference type="ARBA" id="ARBA00023027"/>
    </source>
</evidence>
<dbReference type="PROSITE" id="PS00076">
    <property type="entry name" value="PYRIDINE_REDOX_1"/>
    <property type="match status" value="1"/>
</dbReference>
<feature type="binding site" evidence="11">
    <location>
        <position position="270"/>
    </location>
    <ligand>
        <name>NAD(+)</name>
        <dbReference type="ChEBI" id="CHEBI:57540"/>
    </ligand>
</feature>
<evidence type="ECO:0000256" key="9">
    <source>
        <dbReference type="ARBA" id="ARBA00049187"/>
    </source>
</evidence>
<comment type="miscellaneous">
    <text evidence="13">The active site is a redox-active disulfide bond.</text>
</comment>
<dbReference type="InterPro" id="IPR016156">
    <property type="entry name" value="FAD/NAD-linked_Rdtase_dimer_sf"/>
</dbReference>
<evidence type="ECO:0000256" key="8">
    <source>
        <dbReference type="ARBA" id="ARBA00023284"/>
    </source>
</evidence>
<keyword evidence="6 11" id="KW-0520">NAD</keyword>
<dbReference type="PRINTS" id="PR00411">
    <property type="entry name" value="PNDRDTASEI"/>
</dbReference>
<dbReference type="Pfam" id="PF02852">
    <property type="entry name" value="Pyr_redox_dim"/>
    <property type="match status" value="1"/>
</dbReference>
<evidence type="ECO:0000256" key="10">
    <source>
        <dbReference type="PIRSR" id="PIRSR000350-2"/>
    </source>
</evidence>
<name>A0A494W112_9SPHN</name>
<dbReference type="AlphaFoldDB" id="A0A494W112"/>
<comment type="similarity">
    <text evidence="1 13">Belongs to the class-I pyridine nucleotide-disulfide oxidoreductase family.</text>
</comment>
<evidence type="ECO:0000256" key="13">
    <source>
        <dbReference type="RuleBase" id="RU003692"/>
    </source>
</evidence>
<feature type="domain" description="Pyridine nucleotide-disulphide oxidoreductase dimerisation" evidence="14">
    <location>
        <begin position="344"/>
        <end position="452"/>
    </location>
</feature>
<evidence type="ECO:0000313" key="16">
    <source>
        <dbReference type="EMBL" id="BBD97006.1"/>
    </source>
</evidence>
<dbReference type="GO" id="GO:0004148">
    <property type="term" value="F:dihydrolipoyl dehydrogenase (NADH) activity"/>
    <property type="evidence" value="ECO:0007669"/>
    <property type="project" value="UniProtKB-EC"/>
</dbReference>
<feature type="active site" description="Proton acceptor" evidence="10">
    <location>
        <position position="442"/>
    </location>
</feature>
<feature type="binding site" evidence="11">
    <location>
        <position position="49"/>
    </location>
    <ligand>
        <name>FAD</name>
        <dbReference type="ChEBI" id="CHEBI:57692"/>
    </ligand>
</feature>
<evidence type="ECO:0000256" key="2">
    <source>
        <dbReference type="ARBA" id="ARBA00012608"/>
    </source>
</evidence>
<organism evidence="16 17">
    <name type="scientific">Sphingobium amiense</name>
    <dbReference type="NCBI Taxonomy" id="135719"/>
    <lineage>
        <taxon>Bacteria</taxon>
        <taxon>Pseudomonadati</taxon>
        <taxon>Pseudomonadota</taxon>
        <taxon>Alphaproteobacteria</taxon>
        <taxon>Sphingomonadales</taxon>
        <taxon>Sphingomonadaceae</taxon>
        <taxon>Sphingobium</taxon>
    </lineage>
</organism>
<dbReference type="InterPro" id="IPR004099">
    <property type="entry name" value="Pyr_nucl-diS_OxRdtase_dimer"/>
</dbReference>
<evidence type="ECO:0000256" key="5">
    <source>
        <dbReference type="ARBA" id="ARBA00023002"/>
    </source>
</evidence>
<keyword evidence="11" id="KW-0547">Nucleotide-binding</keyword>
<dbReference type="SUPFAM" id="SSF55424">
    <property type="entry name" value="FAD/NAD-linked reductases, dimerisation (C-terminal) domain"/>
    <property type="match status" value="1"/>
</dbReference>
<keyword evidence="5 13" id="KW-0560">Oxidoreductase</keyword>
<dbReference type="PANTHER" id="PTHR22912:SF151">
    <property type="entry name" value="DIHYDROLIPOYL DEHYDROGENASE, MITOCHONDRIAL"/>
    <property type="match status" value="1"/>
</dbReference>
<dbReference type="PIRSF" id="PIRSF000350">
    <property type="entry name" value="Mercury_reductase_MerA"/>
    <property type="match status" value="1"/>
</dbReference>
<dbReference type="SUPFAM" id="SSF51905">
    <property type="entry name" value="FAD/NAD(P)-binding domain"/>
    <property type="match status" value="1"/>
</dbReference>
<sequence length="463" mass="49445">MYDVAIIGAGSGGYSAAIRAGQLGMKVACIEGSPHLGGTCLNIGCMPSKALLHASELYEDARLEFANLGIDVQPKLNLEQMMAQKADSVSKLIKGVEFLFRKNHVEWIKGWASFAAPGQLDIRHLDGTTGRLEARHVVIATGSVPVDIPGVCVDHKTIVTSTEALSFSEVPRRLAIIGAGVIGLELGSVWRRLGSEVIVLEYQDRVLPEVDSEIATTFGKLIARQGVQLRLGVRVSGAVTTANGATVEFGPRDGSAVEQLECDKVLVAVGRRPFTNGLKLETIGLKTGPRGFIQNDAYRTGIPNVWVIGDVTNGPMLAHRAEDDAIACIESIAGMVDGTDHQIIPNVVYTKPEIATIGATEDHLKATGVAYRAGRFQFMANSRARINHETAGLVKVLTDEKTDRILGVHMVGPSVSEFIAEAAVAMAMGATSEDVAYTAHPHPTRSEAFRQASMDVTGWAMQA</sequence>
<evidence type="ECO:0000256" key="11">
    <source>
        <dbReference type="PIRSR" id="PIRSR000350-3"/>
    </source>
</evidence>
<evidence type="ECO:0000256" key="12">
    <source>
        <dbReference type="PIRSR" id="PIRSR000350-4"/>
    </source>
</evidence>
<proteinExistence type="inferred from homology"/>
<dbReference type="KEGG" id="sami:SAMIE_1005070"/>
<dbReference type="GO" id="GO:0006103">
    <property type="term" value="P:2-oxoglutarate metabolic process"/>
    <property type="evidence" value="ECO:0007669"/>
    <property type="project" value="TreeGrafter"/>
</dbReference>
<dbReference type="InterPro" id="IPR006258">
    <property type="entry name" value="Lipoamide_DH"/>
</dbReference>
<dbReference type="GO" id="GO:0050660">
    <property type="term" value="F:flavin adenine dinucleotide binding"/>
    <property type="evidence" value="ECO:0007669"/>
    <property type="project" value="InterPro"/>
</dbReference>
<comment type="catalytic activity">
    <reaction evidence="9 13">
        <text>N(6)-[(R)-dihydrolipoyl]-L-lysyl-[protein] + NAD(+) = N(6)-[(R)-lipoyl]-L-lysyl-[protein] + NADH + H(+)</text>
        <dbReference type="Rhea" id="RHEA:15045"/>
        <dbReference type="Rhea" id="RHEA-COMP:10474"/>
        <dbReference type="Rhea" id="RHEA-COMP:10475"/>
        <dbReference type="ChEBI" id="CHEBI:15378"/>
        <dbReference type="ChEBI" id="CHEBI:57540"/>
        <dbReference type="ChEBI" id="CHEBI:57945"/>
        <dbReference type="ChEBI" id="CHEBI:83099"/>
        <dbReference type="ChEBI" id="CHEBI:83100"/>
        <dbReference type="EC" id="1.8.1.4"/>
    </reaction>
</comment>
<evidence type="ECO:0000259" key="14">
    <source>
        <dbReference type="Pfam" id="PF02852"/>
    </source>
</evidence>
<feature type="binding site" evidence="11">
    <location>
        <begin position="141"/>
        <end position="143"/>
    </location>
    <ligand>
        <name>FAD</name>
        <dbReference type="ChEBI" id="CHEBI:57692"/>
    </ligand>
</feature>
<feature type="domain" description="FAD/NAD(P)-binding" evidence="15">
    <location>
        <begin position="2"/>
        <end position="325"/>
    </location>
</feature>
<keyword evidence="7" id="KW-1015">Disulfide bond</keyword>
<dbReference type="InterPro" id="IPR012999">
    <property type="entry name" value="Pyr_OxRdtase_I_AS"/>
</dbReference>
<feature type="disulfide bond" description="Redox-active" evidence="12">
    <location>
        <begin position="40"/>
        <end position="45"/>
    </location>
</feature>
<feature type="binding site" evidence="11">
    <location>
        <begin position="316"/>
        <end position="319"/>
    </location>
    <ligand>
        <name>FAD</name>
        <dbReference type="ChEBI" id="CHEBI:57692"/>
    </ligand>
</feature>
<dbReference type="Proteomes" id="UP000279959">
    <property type="component" value="Chromosome"/>
</dbReference>
<dbReference type="Pfam" id="PF07992">
    <property type="entry name" value="Pyr_redox_2"/>
    <property type="match status" value="1"/>
</dbReference>
<dbReference type="Gene3D" id="3.50.50.60">
    <property type="entry name" value="FAD/NAD(P)-binding domain"/>
    <property type="match status" value="2"/>
</dbReference>
<evidence type="ECO:0000256" key="4">
    <source>
        <dbReference type="ARBA" id="ARBA00022827"/>
    </source>
</evidence>
<dbReference type="NCBIfam" id="TIGR01350">
    <property type="entry name" value="lipoamide_DH"/>
    <property type="match status" value="1"/>
</dbReference>
<evidence type="ECO:0000256" key="3">
    <source>
        <dbReference type="ARBA" id="ARBA00022630"/>
    </source>
</evidence>
<feature type="binding site" evidence="11">
    <location>
        <position position="310"/>
    </location>
    <ligand>
        <name>FAD</name>
        <dbReference type="ChEBI" id="CHEBI:57692"/>
    </ligand>
</feature>
<evidence type="ECO:0000256" key="7">
    <source>
        <dbReference type="ARBA" id="ARBA00023157"/>
    </source>
</evidence>